<evidence type="ECO:0000313" key="1">
    <source>
        <dbReference type="EMBL" id="KAJ2763935.1"/>
    </source>
</evidence>
<keyword evidence="2" id="KW-1185">Reference proteome</keyword>
<accession>A0ACC1JMZ7</accession>
<evidence type="ECO:0000313" key="2">
    <source>
        <dbReference type="Proteomes" id="UP001140066"/>
    </source>
</evidence>
<dbReference type="EMBL" id="JANBUK010004438">
    <property type="protein sequence ID" value="KAJ2763935.1"/>
    <property type="molecule type" value="Genomic_DNA"/>
</dbReference>
<reference evidence="1" key="1">
    <citation type="submission" date="2022-07" db="EMBL/GenBank/DDBJ databases">
        <title>Phylogenomic reconstructions and comparative analyses of Kickxellomycotina fungi.</title>
        <authorList>
            <person name="Reynolds N.K."/>
            <person name="Stajich J.E."/>
            <person name="Barry K."/>
            <person name="Grigoriev I.V."/>
            <person name="Crous P."/>
            <person name="Smith M.E."/>
        </authorList>
    </citation>
    <scope>NUCLEOTIDE SEQUENCE</scope>
    <source>
        <strain evidence="1">BCRC 34191</strain>
    </source>
</reference>
<gene>
    <name evidence="1" type="primary">ARP4_2</name>
    <name evidence="1" type="ORF">GGI18_006564</name>
</gene>
<proteinExistence type="predicted"/>
<dbReference type="Proteomes" id="UP001140066">
    <property type="component" value="Unassembled WGS sequence"/>
</dbReference>
<sequence length="151" mass="16772">PLKPFEFADGFNVSVGALRYAAPEIMFNPNQFLTRRPKRLENVSLMGVHEMAVRSVLTSDVDLRPQLLNNVVLSGGSSLFPCFSDRIAVMLQDACPGSRIKYYSLNSKTERKSTAWLGGSILASLGTFHQLWISRAEYDEQGASVVDKKCQ</sequence>
<comment type="caution">
    <text evidence="1">The sequence shown here is derived from an EMBL/GenBank/DDBJ whole genome shotgun (WGS) entry which is preliminary data.</text>
</comment>
<organism evidence="1 2">
    <name type="scientific">Coemansia linderi</name>
    <dbReference type="NCBI Taxonomy" id="2663919"/>
    <lineage>
        <taxon>Eukaryota</taxon>
        <taxon>Fungi</taxon>
        <taxon>Fungi incertae sedis</taxon>
        <taxon>Zoopagomycota</taxon>
        <taxon>Kickxellomycotina</taxon>
        <taxon>Kickxellomycetes</taxon>
        <taxon>Kickxellales</taxon>
        <taxon>Kickxellaceae</taxon>
        <taxon>Coemansia</taxon>
    </lineage>
</organism>
<protein>
    <submittedName>
        <fullName evidence="1">NuA4 histone acetyltransferase subunit</fullName>
    </submittedName>
</protein>
<feature type="non-terminal residue" evidence="1">
    <location>
        <position position="1"/>
    </location>
</feature>
<name>A0ACC1JMZ7_9FUNG</name>